<sequence>MESCGYCKEREVKTQKSEDDLKKKTMIECKKALEREKISKGMQSTRMDEMELRAMQKLQMKEKKYMEKKSQEMEYLWHQEEAERRELLRLKEEMRERRKSYDEQISSAKRERQETLKREREQENKRLEKMRQKMEQDYYNAFKRKREQQAANRSNYIEGHEMKLSRIELERNRERAVDVNCISAAVEELRRENQQKKDKMRALKQQEAIFMNYHQREKNMARVLEDEAHKMVQEWSTRLDKQYEERLRQEDATNKIKKEKALTEYRQHIENVNQQSMKERMERRQHIERVNRTAYSELERRLNSAEEELRRQNEYRNNLTEQIKLNQTVLETELKNVERKQRAFTKEAIMFKEAMRDKINIRKNEQSTNPVHPFQKVIKKQQKYEYPLLPNL</sequence>
<reference evidence="3" key="1">
    <citation type="submission" date="2022-03" db="EMBL/GenBank/DDBJ databases">
        <authorList>
            <person name="Martin H S."/>
        </authorList>
    </citation>
    <scope>NUCLEOTIDE SEQUENCE</scope>
</reference>
<proteinExistence type="predicted"/>
<evidence type="ECO:0000313" key="4">
    <source>
        <dbReference type="Proteomes" id="UP000837857"/>
    </source>
</evidence>
<evidence type="ECO:0000256" key="1">
    <source>
        <dbReference type="SAM" id="Coils"/>
    </source>
</evidence>
<evidence type="ECO:0008006" key="5">
    <source>
        <dbReference type="Google" id="ProtNLM"/>
    </source>
</evidence>
<feature type="region of interest" description="Disordered" evidence="2">
    <location>
        <begin position="96"/>
        <end position="125"/>
    </location>
</feature>
<protein>
    <recommendedName>
        <fullName evidence="5">Trichohyalin-plectin-homology domain-containing protein</fullName>
    </recommendedName>
</protein>
<accession>A0ABN8IIW6</accession>
<name>A0ABN8IIW6_9NEOP</name>
<gene>
    <name evidence="3" type="ORF">IPOD504_LOCUS10524</name>
</gene>
<feature type="non-terminal residue" evidence="3">
    <location>
        <position position="1"/>
    </location>
</feature>
<keyword evidence="4" id="KW-1185">Reference proteome</keyword>
<feature type="coiled-coil region" evidence="1">
    <location>
        <begin position="179"/>
        <end position="209"/>
    </location>
</feature>
<feature type="coiled-coil region" evidence="1">
    <location>
        <begin position="255"/>
        <end position="322"/>
    </location>
</feature>
<dbReference type="Proteomes" id="UP000837857">
    <property type="component" value="Chromosome 25"/>
</dbReference>
<evidence type="ECO:0000256" key="2">
    <source>
        <dbReference type="SAM" id="MobiDB-lite"/>
    </source>
</evidence>
<organism evidence="3 4">
    <name type="scientific">Iphiclides podalirius</name>
    <name type="common">scarce swallowtail</name>
    <dbReference type="NCBI Taxonomy" id="110791"/>
    <lineage>
        <taxon>Eukaryota</taxon>
        <taxon>Metazoa</taxon>
        <taxon>Ecdysozoa</taxon>
        <taxon>Arthropoda</taxon>
        <taxon>Hexapoda</taxon>
        <taxon>Insecta</taxon>
        <taxon>Pterygota</taxon>
        <taxon>Neoptera</taxon>
        <taxon>Endopterygota</taxon>
        <taxon>Lepidoptera</taxon>
        <taxon>Glossata</taxon>
        <taxon>Ditrysia</taxon>
        <taxon>Papilionoidea</taxon>
        <taxon>Papilionidae</taxon>
        <taxon>Papilioninae</taxon>
        <taxon>Iphiclides</taxon>
    </lineage>
</organism>
<keyword evidence="1" id="KW-0175">Coiled coil</keyword>
<evidence type="ECO:0000313" key="3">
    <source>
        <dbReference type="EMBL" id="CAH2058285.1"/>
    </source>
</evidence>
<dbReference type="EMBL" id="OW152837">
    <property type="protein sequence ID" value="CAH2058285.1"/>
    <property type="molecule type" value="Genomic_DNA"/>
</dbReference>